<dbReference type="InterPro" id="IPR032675">
    <property type="entry name" value="LRR_dom_sf"/>
</dbReference>
<feature type="region of interest" description="Disordered" evidence="10">
    <location>
        <begin position="1080"/>
        <end position="1101"/>
    </location>
</feature>
<evidence type="ECO:0000256" key="2">
    <source>
        <dbReference type="ARBA" id="ARBA00022614"/>
    </source>
</evidence>
<dbReference type="PROSITE" id="PS50835">
    <property type="entry name" value="IG_LIKE"/>
    <property type="match status" value="12"/>
</dbReference>
<feature type="compositionally biased region" description="Polar residues" evidence="10">
    <location>
        <begin position="1143"/>
        <end position="1153"/>
    </location>
</feature>
<keyword evidence="9" id="KW-0393">Immunoglobulin domain</keyword>
<dbReference type="InterPro" id="IPR013106">
    <property type="entry name" value="Ig_V-set"/>
</dbReference>
<keyword evidence="7" id="KW-0472">Membrane</keyword>
<dbReference type="FunFam" id="2.60.40.10:FF:001402">
    <property type="entry name" value="Matrix remodeling associated 5"/>
    <property type="match status" value="1"/>
</dbReference>
<feature type="domain" description="Ig-like" evidence="11">
    <location>
        <begin position="2375"/>
        <end position="2468"/>
    </location>
</feature>
<feature type="domain" description="Ig-like" evidence="11">
    <location>
        <begin position="1882"/>
        <end position="1983"/>
    </location>
</feature>
<dbReference type="InterPro" id="IPR013783">
    <property type="entry name" value="Ig-like_fold"/>
</dbReference>
<dbReference type="InterPro" id="IPR003598">
    <property type="entry name" value="Ig_sub2"/>
</dbReference>
<dbReference type="PANTHER" id="PTHR10075:SF14">
    <property type="entry name" value="CELL ADHESION MOLECULE DSCAM2-RELATED"/>
    <property type="match status" value="1"/>
</dbReference>
<dbReference type="Pfam" id="PF07679">
    <property type="entry name" value="I-set"/>
    <property type="match status" value="5"/>
</dbReference>
<dbReference type="InterPro" id="IPR007110">
    <property type="entry name" value="Ig-like_dom"/>
</dbReference>
<evidence type="ECO:0000256" key="9">
    <source>
        <dbReference type="ARBA" id="ARBA00023319"/>
    </source>
</evidence>
<reference evidence="12" key="1">
    <citation type="submission" date="2025-08" db="UniProtKB">
        <authorList>
            <consortium name="Ensembl"/>
        </authorList>
    </citation>
    <scope>IDENTIFICATION</scope>
</reference>
<dbReference type="FunFam" id="2.60.40.10:FF:001377">
    <property type="entry name" value="Matrix remodeling associated 5"/>
    <property type="match status" value="1"/>
</dbReference>
<feature type="domain" description="Ig-like" evidence="11">
    <location>
        <begin position="2080"/>
        <end position="2176"/>
    </location>
</feature>
<dbReference type="SMART" id="SM00408">
    <property type="entry name" value="IGc2"/>
    <property type="match status" value="12"/>
</dbReference>
<evidence type="ECO:0000256" key="10">
    <source>
        <dbReference type="SAM" id="MobiDB-lite"/>
    </source>
</evidence>
<dbReference type="FunFam" id="2.60.40.10:FF:001306">
    <property type="entry name" value="Matrix remodeling associated 5"/>
    <property type="match status" value="1"/>
</dbReference>
<dbReference type="GO" id="GO:0007411">
    <property type="term" value="P:axon guidance"/>
    <property type="evidence" value="ECO:0007669"/>
    <property type="project" value="TreeGrafter"/>
</dbReference>
<accession>A0A3B3SH20</accession>
<evidence type="ECO:0000256" key="7">
    <source>
        <dbReference type="ARBA" id="ARBA00023136"/>
    </source>
</evidence>
<keyword evidence="4" id="KW-0732">Signal</keyword>
<evidence type="ECO:0000259" key="11">
    <source>
        <dbReference type="PROSITE" id="PS50835"/>
    </source>
</evidence>
<keyword evidence="2" id="KW-0433">Leucine-rich repeat</keyword>
<dbReference type="GO" id="GO:0030424">
    <property type="term" value="C:axon"/>
    <property type="evidence" value="ECO:0007669"/>
    <property type="project" value="TreeGrafter"/>
</dbReference>
<dbReference type="SUPFAM" id="SSF52058">
    <property type="entry name" value="L domain-like"/>
    <property type="match status" value="1"/>
</dbReference>
<dbReference type="STRING" id="1676925.ENSPKIP00000029311"/>
<evidence type="ECO:0000256" key="5">
    <source>
        <dbReference type="ARBA" id="ARBA00022737"/>
    </source>
</evidence>
<dbReference type="PANTHER" id="PTHR10075">
    <property type="entry name" value="BASIGIN RELATED"/>
    <property type="match status" value="1"/>
</dbReference>
<keyword evidence="8" id="KW-1015">Disulfide bond</keyword>
<feature type="compositionally biased region" description="Polar residues" evidence="10">
    <location>
        <begin position="458"/>
        <end position="473"/>
    </location>
</feature>
<evidence type="ECO:0000313" key="12">
    <source>
        <dbReference type="Ensembl" id="ENSPKIP00000029311.1"/>
    </source>
</evidence>
<feature type="region of interest" description="Disordered" evidence="10">
    <location>
        <begin position="454"/>
        <end position="473"/>
    </location>
</feature>
<evidence type="ECO:0000256" key="4">
    <source>
        <dbReference type="ARBA" id="ARBA00022729"/>
    </source>
</evidence>
<evidence type="ECO:0000313" key="13">
    <source>
        <dbReference type="Proteomes" id="UP000261540"/>
    </source>
</evidence>
<feature type="compositionally biased region" description="Polar residues" evidence="10">
    <location>
        <begin position="831"/>
        <end position="848"/>
    </location>
</feature>
<dbReference type="SMART" id="SM00369">
    <property type="entry name" value="LRR_TYP"/>
    <property type="match status" value="3"/>
</dbReference>
<dbReference type="Gene3D" id="3.80.10.10">
    <property type="entry name" value="Ribonuclease Inhibitor"/>
    <property type="match status" value="2"/>
</dbReference>
<keyword evidence="6" id="KW-1133">Transmembrane helix</keyword>
<feature type="region of interest" description="Disordered" evidence="10">
    <location>
        <begin position="916"/>
        <end position="968"/>
    </location>
</feature>
<feature type="domain" description="Ig-like" evidence="11">
    <location>
        <begin position="1986"/>
        <end position="2071"/>
    </location>
</feature>
<evidence type="ECO:0000256" key="6">
    <source>
        <dbReference type="ARBA" id="ARBA00022989"/>
    </source>
</evidence>
<feature type="domain" description="Ig-like" evidence="11">
    <location>
        <begin position="375"/>
        <end position="452"/>
    </location>
</feature>
<feature type="domain" description="Ig-like" evidence="11">
    <location>
        <begin position="1686"/>
        <end position="1778"/>
    </location>
</feature>
<protein>
    <submittedName>
        <fullName evidence="12">Matrix remodeling associated 5</fullName>
    </submittedName>
</protein>
<feature type="compositionally biased region" description="Basic and acidic residues" evidence="10">
    <location>
        <begin position="1282"/>
        <end position="1292"/>
    </location>
</feature>
<dbReference type="InterPro" id="IPR001611">
    <property type="entry name" value="Leu-rich_rpt"/>
</dbReference>
<dbReference type="InterPro" id="IPR003599">
    <property type="entry name" value="Ig_sub"/>
</dbReference>
<feature type="compositionally biased region" description="Polar residues" evidence="10">
    <location>
        <begin position="597"/>
        <end position="620"/>
    </location>
</feature>
<feature type="domain" description="Ig-like" evidence="11">
    <location>
        <begin position="1786"/>
        <end position="1877"/>
    </location>
</feature>
<name>A0A3B3SH20_9TELE</name>
<dbReference type="Gene3D" id="2.60.40.10">
    <property type="entry name" value="Immunoglobulins"/>
    <property type="match status" value="12"/>
</dbReference>
<dbReference type="Pfam" id="PF13927">
    <property type="entry name" value="Ig_3"/>
    <property type="match status" value="7"/>
</dbReference>
<dbReference type="FunFam" id="2.60.40.10:FF:000537">
    <property type="entry name" value="immunoglobulin superfamily member 10"/>
    <property type="match status" value="1"/>
</dbReference>
<feature type="compositionally biased region" description="Basic and acidic residues" evidence="10">
    <location>
        <begin position="630"/>
        <end position="649"/>
    </location>
</feature>
<dbReference type="Pfam" id="PF13855">
    <property type="entry name" value="LRR_8"/>
    <property type="match status" value="1"/>
</dbReference>
<dbReference type="GeneTree" id="ENSGT00940000159942"/>
<sequence length="2470" mass="273281">MSFNKLRVIKRNTFLGLSSLIRIHLDHNKIEFIHPDAFQGLTALRLVNLEGNHLQRLHPATFATFSLLEHFHISTLKHLYLSNNSLATLPRQMLEKMTQLESLFLHGNPWVCDCGLKWFIDWSTLSSDVLKCKKDKAYPNGELCPACSSPKHLRSKDIMEQEEFTCAGPVINSHRVSPIPQDVEGEILSLEHFKGTFGNVTLNLSDEHGNKVDLDCIINEPQESTKISWNHTNSQQITANVTIFVDFECPIDRANYEKLWKLIAYYSEVPVHLQREILLTKEPNLSYRYRQDMEKDAYYYTGVRAAIMAQPSWLMQSFVSLQLNRPHSTGKHVKLIFSTRFSQAVETEMIRREERTWVMIESKNDTRTMLSAVVGGTSEMDCNVLSSGHPDITWILPDGSKVVAPYTSANNRVSVSSTGRLIIKSVDHSDSGVYYCTAQVRGDLDVLPFRLSVDDSSRPSPGNEESSKVTKLSGETLSLPCSASGTPNAELNWILPDSSVINFKGSSSRAFVYANGTLLIPESRLTDSGYYKCVALNLHGIDSVATNVSIIRRQGIKPLRRIPMRPQPASGISTKVKALVEEDEESSGDGVPERASSVHSHLQNQRRGQKSNVQGHPSRNSWRRPIPRRKPNEKGPHMDNGKNTVDPRRRINTLNKKIDPQQWANILAKIRDRNNPGSEKFKSVPTSLPTTTEQIIKVSEPNNDSEGSSIGYTNLQEDRDFIVSTIQPPTENVKYNLITKASIAEDQSSHIYQISAPQTNVNSDVVTTSSYILHSTSDPQVPNDIVTKNYNEGKYNTDVIHVTEPVPTWKMHSSTLASSSSMAAPKDFIRSGSNIESDGSNEPTMTQSSKDDDELYHGQDKQAEILSPKDNSNAVTSTDNYVKTNILTFPTTALPDSKLKDMINKNNSSLQLLIQTAAPNKKQTRQRSHSNLVPSRTRNPLNSRRVGGRKRPNRLKSRLNKSNSSPQLPTARVWLTSVSFPTVMAITPTPRPETPDTKSTLLKAPIMVSITGHQVSPNRMSQTEQTVSLNHDRINAISKTSAEHNILSKSQAISKSSTEPQYNFRSSTITAVTQEASISLVNGPNEQNKNKEASEASPTSLAGPTVLTLAAGQEDFTSNGLSALNAFEETYSKKPAEDAHLMPSSSNSTQNFHVQPETPPKQGLIKTNDKHKYLNSGGMTNNNKDIEKMPFLPASMSTLFPPTISTMEIYNTAVSSDSQSLHIPTISNIFEENQTQKEIRPNQQNHDQVLTKIQTIAQSRPIITRPKPKINGDGPTPTNPPAREKDKLLPKKDVIPRTTATANEFKSAATFASVIQATESSVTEATTISKVTHPPEVIFTASSKSKLLPDSHLNRMNNGLFNSSGNDGVKYVSDRHYGTTLSTNPYYLSGMPDLNRTQGRTQLLSNSRLTIPKSGILTTPATVLTTRKTITTAPTSISRTITLPTRITVQPHVGLGGDTKLTNTPSIPFMYITQRVSQHPHQEPSRPVQRGKPRITTTNLPMVSVHAEVDAVLPCETTGEPKPFLSWTKVSTGTMLALNTRIQRFEVHPNGSLIIRNTQLLDRGQYLCTVQNQYGVDKMMVTLIVLAQKPQMLQPHDRDVTAYLGDSIKIPCQAHGFPTPRISWIMPDRAALQSAGSEDQRVALLGNGSLHIRSVSFTDRGIYKCTAGNTAGTDSLSVRLQVLALPPVIQQQSRENITLTEGRAAYVHCSAKAAPPPTVRWLTFNGTQIRPSQFLSGNLFVFPNGTLYIQNLSPRHTGSYECVASNAVGVSRRSVSLTVTRVSSTAKITSASPLNNDVTYGGKLRLHCTAAGDPGPKIIWRTPSKKLVDEHYSFDPRIKVFNNGTLTVEAVTEKDEGDYLCVARNKMGHDYVLLKVSVMMKPAKIEYKQLTNQKVSYGGALKVDCITSGLPNPEIKWSLPDGTMVNSIMQSDDSGIRTSKYVVFDNGTLYFNDAGMKEEGDYTCYAENQIGKDEMKVHVKVVTAAPVIKNKTYNTVRVPYGESVSLSCSAKGEPIPTVTWFSPTNRVIAHVSEKYKVHNDGTLVIQKAQRSDNGNYTCTARNTAGQDRKVSRVEVLVSPPTINGLKNVVNIVRQTAFKDRPTLLDCSAEGMPVPRVLWILPENVVLPSPYSGSRITVHRNGTLEIRFLRKTDSVELICIARNEGGEARLVVHLDVKEVVELQKPQLKNPRAETMLLIIGKAMSLNCTFEGTPTPEITWILPNGSPLQRGTQSSRLFHSIDGSLHIQNPTVSEAGTYRCMGRNPAGYSERTITLELVRNPEISNKYNTIMNTVYGENILLHCLSNGNPPPKLSWTLPSGVVLTRPQRMGRYMVMQNGTLMVQQATVYDRGTYTCRSSNEYGASLLSVPVMVVAYPPRITSGPSPVTYARFGVAIQLNCMTMGIPKADVIWELPNKTQIMASSQPRLFGNKYLHPQGSLIIQNPSRSDMGSYKCTAKNVVGSDSKTTYLQVF</sequence>
<organism evidence="12 13">
    <name type="scientific">Paramormyrops kingsleyae</name>
    <dbReference type="NCBI Taxonomy" id="1676925"/>
    <lineage>
        <taxon>Eukaryota</taxon>
        <taxon>Metazoa</taxon>
        <taxon>Chordata</taxon>
        <taxon>Craniata</taxon>
        <taxon>Vertebrata</taxon>
        <taxon>Euteleostomi</taxon>
        <taxon>Actinopterygii</taxon>
        <taxon>Neopterygii</taxon>
        <taxon>Teleostei</taxon>
        <taxon>Osteoglossocephala</taxon>
        <taxon>Osteoglossomorpha</taxon>
        <taxon>Osteoglossiformes</taxon>
        <taxon>Mormyridae</taxon>
        <taxon>Paramormyrops</taxon>
    </lineage>
</organism>
<feature type="domain" description="Ig-like" evidence="11">
    <location>
        <begin position="459"/>
        <end position="549"/>
    </location>
</feature>
<dbReference type="Ensembl" id="ENSPKIT00000010105.1">
    <property type="protein sequence ID" value="ENSPKIP00000029311.1"/>
    <property type="gene ID" value="ENSPKIG00000010611.1"/>
</dbReference>
<dbReference type="InterPro" id="IPR013098">
    <property type="entry name" value="Ig_I-set"/>
</dbReference>
<feature type="region of interest" description="Disordered" evidence="10">
    <location>
        <begin position="829"/>
        <end position="857"/>
    </location>
</feature>
<dbReference type="GO" id="GO:0005886">
    <property type="term" value="C:plasma membrane"/>
    <property type="evidence" value="ECO:0007669"/>
    <property type="project" value="TreeGrafter"/>
</dbReference>
<feature type="domain" description="Ig-like" evidence="11">
    <location>
        <begin position="2279"/>
        <end position="2369"/>
    </location>
</feature>
<dbReference type="GO" id="GO:0098632">
    <property type="term" value="F:cell-cell adhesion mediator activity"/>
    <property type="evidence" value="ECO:0007669"/>
    <property type="project" value="TreeGrafter"/>
</dbReference>
<dbReference type="FunFam" id="2.60.40.10:FF:000621">
    <property type="entry name" value="Immunoglobulin superfamily member 10"/>
    <property type="match status" value="1"/>
</dbReference>
<evidence type="ECO:0000256" key="1">
    <source>
        <dbReference type="ARBA" id="ARBA00004167"/>
    </source>
</evidence>
<dbReference type="GO" id="GO:0070593">
    <property type="term" value="P:dendrite self-avoidance"/>
    <property type="evidence" value="ECO:0007669"/>
    <property type="project" value="TreeGrafter"/>
</dbReference>
<feature type="region of interest" description="Disordered" evidence="10">
    <location>
        <begin position="1137"/>
        <end position="1168"/>
    </location>
</feature>
<evidence type="ECO:0000256" key="8">
    <source>
        <dbReference type="ARBA" id="ARBA00023157"/>
    </source>
</evidence>
<dbReference type="CDD" id="cd00096">
    <property type="entry name" value="Ig"/>
    <property type="match status" value="6"/>
</dbReference>
<feature type="domain" description="Ig-like" evidence="11">
    <location>
        <begin position="1493"/>
        <end position="1582"/>
    </location>
</feature>
<feature type="domain" description="Ig-like" evidence="11">
    <location>
        <begin position="2184"/>
        <end position="2272"/>
    </location>
</feature>
<keyword evidence="5" id="KW-0677">Repeat</keyword>
<dbReference type="InterPro" id="IPR003591">
    <property type="entry name" value="Leu-rich_rpt_typical-subtyp"/>
</dbReference>
<feature type="compositionally biased region" description="Basic residues" evidence="10">
    <location>
        <begin position="946"/>
        <end position="959"/>
    </location>
</feature>
<feature type="region of interest" description="Disordered" evidence="10">
    <location>
        <begin position="1264"/>
        <end position="1292"/>
    </location>
</feature>
<dbReference type="FunFam" id="2.60.40.10:FF:000076">
    <property type="entry name" value="Leucine-rich repeat and Ig domain-containing 4"/>
    <property type="match status" value="2"/>
</dbReference>
<keyword evidence="13" id="KW-1185">Reference proteome</keyword>
<feature type="region of interest" description="Disordered" evidence="10">
    <location>
        <begin position="562"/>
        <end position="649"/>
    </location>
</feature>
<dbReference type="Proteomes" id="UP000261540">
    <property type="component" value="Unplaced"/>
</dbReference>
<comment type="subcellular location">
    <subcellularLocation>
        <location evidence="1">Membrane</location>
        <topology evidence="1">Single-pass membrane protein</topology>
    </subcellularLocation>
</comment>
<evidence type="ECO:0000256" key="3">
    <source>
        <dbReference type="ARBA" id="ARBA00022692"/>
    </source>
</evidence>
<dbReference type="GO" id="GO:0007156">
    <property type="term" value="P:homophilic cell adhesion via plasma membrane adhesion molecules"/>
    <property type="evidence" value="ECO:0007669"/>
    <property type="project" value="TreeGrafter"/>
</dbReference>
<dbReference type="SMART" id="SM00409">
    <property type="entry name" value="IG"/>
    <property type="match status" value="12"/>
</dbReference>
<dbReference type="InterPro" id="IPR036179">
    <property type="entry name" value="Ig-like_dom_sf"/>
</dbReference>
<feature type="domain" description="Ig-like" evidence="11">
    <location>
        <begin position="1590"/>
        <end position="1681"/>
    </location>
</feature>
<dbReference type="SUPFAM" id="SSF48726">
    <property type="entry name" value="Immunoglobulin"/>
    <property type="match status" value="12"/>
</dbReference>
<feature type="compositionally biased region" description="Polar residues" evidence="10">
    <location>
        <begin position="929"/>
        <end position="942"/>
    </location>
</feature>
<proteinExistence type="predicted"/>
<dbReference type="SMART" id="SM00406">
    <property type="entry name" value="IGv"/>
    <property type="match status" value="4"/>
</dbReference>
<keyword evidence="3" id="KW-0812">Transmembrane</keyword>
<reference evidence="12" key="2">
    <citation type="submission" date="2025-09" db="UniProtKB">
        <authorList>
            <consortium name="Ensembl"/>
        </authorList>
    </citation>
    <scope>IDENTIFICATION</scope>
</reference>